<feature type="transmembrane region" description="Helical" evidence="10">
    <location>
        <begin position="287"/>
        <end position="307"/>
    </location>
</feature>
<evidence type="ECO:0000256" key="4">
    <source>
        <dbReference type="ARBA" id="ARBA00022692"/>
    </source>
</evidence>
<evidence type="ECO:0000259" key="13">
    <source>
        <dbReference type="PROSITE" id="PS50990"/>
    </source>
</evidence>
<dbReference type="Proteomes" id="UP001176478">
    <property type="component" value="Unassembled WGS sequence"/>
</dbReference>
<evidence type="ECO:0000256" key="5">
    <source>
        <dbReference type="ARBA" id="ARBA00022741"/>
    </source>
</evidence>
<dbReference type="Pfam" id="PF00005">
    <property type="entry name" value="ABC_tran"/>
    <property type="match status" value="1"/>
</dbReference>
<evidence type="ECO:0000256" key="1">
    <source>
        <dbReference type="ARBA" id="ARBA00004651"/>
    </source>
</evidence>
<evidence type="ECO:0000256" key="3">
    <source>
        <dbReference type="ARBA" id="ARBA00015531"/>
    </source>
</evidence>
<evidence type="ECO:0000256" key="2">
    <source>
        <dbReference type="ARBA" id="ARBA00006025"/>
    </source>
</evidence>
<feature type="transmembrane region" description="Helical" evidence="10">
    <location>
        <begin position="149"/>
        <end position="171"/>
    </location>
</feature>
<dbReference type="Gene3D" id="3.40.50.300">
    <property type="entry name" value="P-loop containing nucleotide triphosphate hydrolases"/>
    <property type="match status" value="1"/>
</dbReference>
<dbReference type="SUPFAM" id="SSF90123">
    <property type="entry name" value="ABC transporter transmembrane region"/>
    <property type="match status" value="1"/>
</dbReference>
<organism evidence="14 15">
    <name type="scientific">Providencia huashanensis</name>
    <dbReference type="NCBI Taxonomy" id="3037798"/>
    <lineage>
        <taxon>Bacteria</taxon>
        <taxon>Pseudomonadati</taxon>
        <taxon>Pseudomonadota</taxon>
        <taxon>Gammaproteobacteria</taxon>
        <taxon>Enterobacterales</taxon>
        <taxon>Morganellaceae</taxon>
        <taxon>Providencia</taxon>
    </lineage>
</organism>
<dbReference type="SMART" id="SM00382">
    <property type="entry name" value="AAA"/>
    <property type="match status" value="1"/>
</dbReference>
<keyword evidence="9 10" id="KW-0472">Membrane</keyword>
<dbReference type="EMBL" id="JAUQTG010000002">
    <property type="protein sequence ID" value="MDO7855775.1"/>
    <property type="molecule type" value="Genomic_DNA"/>
</dbReference>
<dbReference type="PROSITE" id="PS50929">
    <property type="entry name" value="ABC_TM1F"/>
    <property type="match status" value="1"/>
</dbReference>
<dbReference type="PROSITE" id="PS50893">
    <property type="entry name" value="ABC_TRANSPORTER_2"/>
    <property type="match status" value="1"/>
</dbReference>
<comment type="similarity">
    <text evidence="2">Belongs to the ABC transporter superfamily. Protein-1 exporter (TC 3.A.1.109) family.</text>
</comment>
<comment type="caution">
    <text evidence="14">The sequence shown here is derived from an EMBL/GenBank/DDBJ whole genome shotgun (WGS) entry which is preliminary data.</text>
</comment>
<dbReference type="InterPro" id="IPR027417">
    <property type="entry name" value="P-loop_NTPase"/>
</dbReference>
<comment type="subcellular location">
    <subcellularLocation>
        <location evidence="1">Cell membrane</location>
        <topology evidence="1">Multi-pass membrane protein</topology>
    </subcellularLocation>
</comment>
<evidence type="ECO:0000256" key="8">
    <source>
        <dbReference type="ARBA" id="ARBA00022989"/>
    </source>
</evidence>
<feature type="domain" description="Peptidase C39" evidence="13">
    <location>
        <begin position="3"/>
        <end position="118"/>
    </location>
</feature>
<name>A0ABT9AMF2_9GAMM</name>
<reference evidence="14" key="1">
    <citation type="submission" date="2023-07" db="EMBL/GenBank/DDBJ databases">
        <authorList>
            <person name="Yang W."/>
            <person name="Chen J."/>
            <person name="Ji P."/>
            <person name="Hu F."/>
        </authorList>
    </citation>
    <scope>NUCLEOTIDE SEQUENCE</scope>
    <source>
        <strain evidence="14">CRE-138-0111</strain>
    </source>
</reference>
<dbReference type="InterPro" id="IPR003593">
    <property type="entry name" value="AAA+_ATPase"/>
</dbReference>
<dbReference type="InterPro" id="IPR036640">
    <property type="entry name" value="ABC1_TM_sf"/>
</dbReference>
<accession>A0ABT9AMF2</accession>
<feature type="domain" description="ABC transporter" evidence="11">
    <location>
        <begin position="461"/>
        <end position="696"/>
    </location>
</feature>
<evidence type="ECO:0000313" key="15">
    <source>
        <dbReference type="Proteomes" id="UP001176478"/>
    </source>
</evidence>
<keyword evidence="8 10" id="KW-1133">Transmembrane helix</keyword>
<dbReference type="NCBIfam" id="TIGR01846">
    <property type="entry name" value="type_I_sec_HlyB"/>
    <property type="match status" value="1"/>
</dbReference>
<dbReference type="Gene3D" id="1.20.1560.10">
    <property type="entry name" value="ABC transporter type 1, transmembrane domain"/>
    <property type="match status" value="1"/>
</dbReference>
<dbReference type="CDD" id="cd18588">
    <property type="entry name" value="ABC_6TM_CyaB_HlyB_like"/>
    <property type="match status" value="1"/>
</dbReference>
<dbReference type="SUPFAM" id="SSF52540">
    <property type="entry name" value="P-loop containing nucleoside triphosphate hydrolases"/>
    <property type="match status" value="1"/>
</dbReference>
<dbReference type="PROSITE" id="PS50990">
    <property type="entry name" value="PEPTIDASE_C39"/>
    <property type="match status" value="1"/>
</dbReference>
<dbReference type="InterPro" id="IPR010132">
    <property type="entry name" value="ATPase_T1SS_HlyB"/>
</dbReference>
<evidence type="ECO:0000256" key="10">
    <source>
        <dbReference type="SAM" id="Phobius"/>
    </source>
</evidence>
<protein>
    <recommendedName>
        <fullName evidence="3">Alpha-hemolysin translocation ATP-binding protein HlyB</fullName>
    </recommendedName>
</protein>
<keyword evidence="5" id="KW-0547">Nucleotide-binding</keyword>
<dbReference type="InterPro" id="IPR011527">
    <property type="entry name" value="ABC1_TM_dom"/>
</dbReference>
<keyword evidence="15" id="KW-1185">Reference proteome</keyword>
<keyword evidence="7" id="KW-0067">ATP-binding</keyword>
<keyword evidence="6" id="KW-0378">Hydrolase</keyword>
<dbReference type="Pfam" id="PF03412">
    <property type="entry name" value="Peptidase_C39"/>
    <property type="match status" value="1"/>
</dbReference>
<proteinExistence type="inferred from homology"/>
<dbReference type="Pfam" id="PF00664">
    <property type="entry name" value="ABC_membrane"/>
    <property type="match status" value="1"/>
</dbReference>
<evidence type="ECO:0000256" key="7">
    <source>
        <dbReference type="ARBA" id="ARBA00022840"/>
    </source>
</evidence>
<evidence type="ECO:0000256" key="6">
    <source>
        <dbReference type="ARBA" id="ARBA00022801"/>
    </source>
</evidence>
<keyword evidence="4 10" id="KW-0812">Transmembrane</keyword>
<dbReference type="InterPro" id="IPR003439">
    <property type="entry name" value="ABC_transporter-like_ATP-bd"/>
</dbReference>
<evidence type="ECO:0000259" key="11">
    <source>
        <dbReference type="PROSITE" id="PS50893"/>
    </source>
</evidence>
<gene>
    <name evidence="14" type="ORF">Q5E86_05205</name>
</gene>
<evidence type="ECO:0000259" key="12">
    <source>
        <dbReference type="PROSITE" id="PS50929"/>
    </source>
</evidence>
<reference evidence="14" key="2">
    <citation type="journal article" date="2024" name="Int. J. Antimicrob. Agents">
        <title>Identification of a novel Providencia species showing multi-drug-resistant in three patients with hospital-acquired infection.</title>
        <authorList>
            <person name="Yang W."/>
            <person name="Chen J."/>
            <person name="Yang F."/>
            <person name="Ji P."/>
            <person name="Shen S."/>
            <person name="Yin D."/>
            <person name="Hu F."/>
        </authorList>
    </citation>
    <scope>NUCLEOTIDE SEQUENCE</scope>
    <source>
        <strain evidence="14">CRE-138-0111</strain>
    </source>
</reference>
<dbReference type="PANTHER" id="PTHR43394:SF1">
    <property type="entry name" value="ATP-BINDING CASSETTE SUB-FAMILY B MEMBER 10, MITOCHONDRIAL"/>
    <property type="match status" value="1"/>
</dbReference>
<dbReference type="InterPro" id="IPR017871">
    <property type="entry name" value="ABC_transporter-like_CS"/>
</dbReference>
<sequence>MEQINNHGLDALVWVANYYQKNVSADQLRHSIGMQTLSPTEWEIRECANTLGYETELIAIPYTQLATIPLPALIYTQGSWQILQQEKDLVLINPVNNEIKLIQADDFNNEAEIDILLLKEQQEPEQKRAFGFSWFVPSILRQHVKLRNIFILSAIIQLFALVSPLLFQNLVDKVLVGRSLSNLHVIALAIFAIAVAEPIYGFIRNKIFSHTSSQISAELSGKIYRHLMALPLNYFKLRPTGKIIARIRELAHIRQFLTGSTLMLFIDFIFVILFIAVLFSYSSLMSWILLGSMGVFFILWMILGPIIRQQTEKSYQADENGLTFLTETITGIETVKTTATEKYFNQRWKKIFSKQLRQSFKVSMRSEVASQLMTLVSKITTAIILWVGVKEVLNGGISPGELVAFNMLSAHVTQPVLRFAQVWQDFQHTIISLRRVGDILDKPVENERKGIASTASIQGKIEFQNIRFRYQPDMPEVLNNLSLSVKAGEFIGITGPSGSGKSTLTKLLQRLYVPQHGQVIVDGMDLAVADTVSLRRRMSVVLQESMLFVGSIADNIRLSAPQASDEKVIHAAKLAGAYDFIMELPDTFNSPLSEKGLNLSGGQRQRIALARALLTEPDILILDEATSALDYESEAAIMANMPLITQGRTVISIAHRLNTIMHADKICVICHGEVTEMDTHENLLKLKGLYANLWQQQTQWLCLKKHHPYCKWCFFVKCVFFLTYWIH</sequence>
<dbReference type="PANTHER" id="PTHR43394">
    <property type="entry name" value="ATP-DEPENDENT PERMEASE MDL1, MITOCHONDRIAL"/>
    <property type="match status" value="1"/>
</dbReference>
<evidence type="ECO:0000256" key="9">
    <source>
        <dbReference type="ARBA" id="ARBA00023136"/>
    </source>
</evidence>
<dbReference type="InterPro" id="IPR005074">
    <property type="entry name" value="Peptidase_C39"/>
</dbReference>
<feature type="transmembrane region" description="Helical" evidence="10">
    <location>
        <begin position="256"/>
        <end position="281"/>
    </location>
</feature>
<dbReference type="PROSITE" id="PS00211">
    <property type="entry name" value="ABC_TRANSPORTER_1"/>
    <property type="match status" value="1"/>
</dbReference>
<evidence type="ECO:0000313" key="14">
    <source>
        <dbReference type="EMBL" id="MDO7855775.1"/>
    </source>
</evidence>
<feature type="transmembrane region" description="Helical" evidence="10">
    <location>
        <begin position="183"/>
        <end position="203"/>
    </location>
</feature>
<dbReference type="Gene3D" id="3.90.70.10">
    <property type="entry name" value="Cysteine proteinases"/>
    <property type="match status" value="1"/>
</dbReference>
<dbReference type="InterPro" id="IPR039421">
    <property type="entry name" value="Type_1_exporter"/>
</dbReference>
<feature type="domain" description="ABC transmembrane type-1" evidence="12">
    <location>
        <begin position="149"/>
        <end position="428"/>
    </location>
</feature>